<evidence type="ECO:0000256" key="1">
    <source>
        <dbReference type="SAM" id="Phobius"/>
    </source>
</evidence>
<sequence>MSREAGYRTLVALTGILALLLVLQITGAFRGVNDSIGSALPEGGSLTGTFTDTASFALTAVYILLFLLRDLKDRGRLSRFTLELTAGIAGSAVIVALLKVLTGVPRPGEAQVHWNLMESIKNVDYLAFPSGHTTRAAVLAYFLSRRWKALWPLWWGWALGIGLSRLLLHAHWFSDVLFALFLGPWTGLLVELTENRWLPLYNAAVRKLKLGVFGVE</sequence>
<dbReference type="SUPFAM" id="SSF48317">
    <property type="entry name" value="Acid phosphatase/Vanadium-dependent haloperoxidase"/>
    <property type="match status" value="1"/>
</dbReference>
<protein>
    <submittedName>
        <fullName evidence="3">Phosphatase PAP2 family protein</fullName>
    </submittedName>
</protein>
<dbReference type="Proteomes" id="UP001245683">
    <property type="component" value="Unassembled WGS sequence"/>
</dbReference>
<evidence type="ECO:0000313" key="3">
    <source>
        <dbReference type="EMBL" id="MDV3103472.1"/>
    </source>
</evidence>
<organism evidence="3 4">
    <name type="scientific">Thermococcus waiotapuensis</name>
    <dbReference type="NCBI Taxonomy" id="90909"/>
    <lineage>
        <taxon>Archaea</taxon>
        <taxon>Methanobacteriati</taxon>
        <taxon>Methanobacteriota</taxon>
        <taxon>Thermococci</taxon>
        <taxon>Thermococcales</taxon>
        <taxon>Thermococcaceae</taxon>
        <taxon>Thermococcus</taxon>
    </lineage>
</organism>
<keyword evidence="4" id="KW-1185">Reference proteome</keyword>
<name>A0AAE4NVK8_9EURY</name>
<proteinExistence type="predicted"/>
<dbReference type="InterPro" id="IPR000326">
    <property type="entry name" value="PAP2/HPO"/>
</dbReference>
<feature type="transmembrane region" description="Helical" evidence="1">
    <location>
        <begin position="125"/>
        <end position="143"/>
    </location>
</feature>
<evidence type="ECO:0000313" key="4">
    <source>
        <dbReference type="Proteomes" id="UP001245683"/>
    </source>
</evidence>
<dbReference type="Pfam" id="PF01569">
    <property type="entry name" value="PAP2"/>
    <property type="match status" value="1"/>
</dbReference>
<dbReference type="InterPro" id="IPR036938">
    <property type="entry name" value="PAP2/HPO_sf"/>
</dbReference>
<dbReference type="CDD" id="cd01610">
    <property type="entry name" value="PAP2_like"/>
    <property type="match status" value="1"/>
</dbReference>
<dbReference type="Gene3D" id="1.20.144.10">
    <property type="entry name" value="Phosphatidic acid phosphatase type 2/haloperoxidase"/>
    <property type="match status" value="1"/>
</dbReference>
<dbReference type="GO" id="GO:0042392">
    <property type="term" value="F:sphingosine-1-phosphate phosphatase activity"/>
    <property type="evidence" value="ECO:0007669"/>
    <property type="project" value="TreeGrafter"/>
</dbReference>
<comment type="caution">
    <text evidence="3">The sequence shown here is derived from an EMBL/GenBank/DDBJ whole genome shotgun (WGS) entry which is preliminary data.</text>
</comment>
<feature type="transmembrane region" description="Helical" evidence="1">
    <location>
        <begin position="150"/>
        <end position="170"/>
    </location>
</feature>
<keyword evidence="1" id="KW-0472">Membrane</keyword>
<keyword evidence="1" id="KW-0812">Transmembrane</keyword>
<dbReference type="PANTHER" id="PTHR14969">
    <property type="entry name" value="SPHINGOSINE-1-PHOSPHATE PHOSPHOHYDROLASE"/>
    <property type="match status" value="1"/>
</dbReference>
<reference evidence="3 4" key="1">
    <citation type="submission" date="2023-08" db="EMBL/GenBank/DDBJ databases">
        <title>Draft genome sequence of Thermococcus waiotapuensis WT1T, a thermophilic sulphur-dependent archaeon from order Thermococcales.</title>
        <authorList>
            <person name="Manners S.H."/>
            <person name="Carere C.R."/>
            <person name="Dhami M.K."/>
            <person name="Dobson R.C.J."/>
            <person name="Stott M.B."/>
        </authorList>
    </citation>
    <scope>NUCLEOTIDE SEQUENCE [LARGE SCALE GENOMIC DNA]</scope>
    <source>
        <strain evidence="3 4">WT1</strain>
    </source>
</reference>
<dbReference type="EMBL" id="JAVDZE010000001">
    <property type="protein sequence ID" value="MDV3103472.1"/>
    <property type="molecule type" value="Genomic_DNA"/>
</dbReference>
<feature type="domain" description="Phosphatidic acid phosphatase type 2/haloperoxidase" evidence="2">
    <location>
        <begin position="81"/>
        <end position="191"/>
    </location>
</feature>
<feature type="transmembrane region" description="Helical" evidence="1">
    <location>
        <begin position="46"/>
        <end position="68"/>
    </location>
</feature>
<gene>
    <name evidence="3" type="ORF">RBI02_02770</name>
</gene>
<dbReference type="RefSeq" id="WP_315340212.1">
    <property type="nucleotide sequence ID" value="NZ_JAVDZE010000001.1"/>
</dbReference>
<dbReference type="PANTHER" id="PTHR14969:SF13">
    <property type="entry name" value="AT30094P"/>
    <property type="match status" value="1"/>
</dbReference>
<dbReference type="SMART" id="SM00014">
    <property type="entry name" value="acidPPc"/>
    <property type="match status" value="1"/>
</dbReference>
<keyword evidence="1" id="KW-1133">Transmembrane helix</keyword>
<accession>A0AAE4NVK8</accession>
<evidence type="ECO:0000259" key="2">
    <source>
        <dbReference type="SMART" id="SM00014"/>
    </source>
</evidence>
<feature type="transmembrane region" description="Helical" evidence="1">
    <location>
        <begin position="80"/>
        <end position="105"/>
    </location>
</feature>
<dbReference type="AlphaFoldDB" id="A0AAE4NVK8"/>